<dbReference type="Gene3D" id="1.10.418.40">
    <property type="entry name" value="Autophagy protein 6/Beclin 1"/>
    <property type="match status" value="1"/>
</dbReference>
<evidence type="ECO:0000256" key="2">
    <source>
        <dbReference type="SAM" id="Coils"/>
    </source>
</evidence>
<dbReference type="Pfam" id="PF17675">
    <property type="entry name" value="APG6_N"/>
    <property type="match status" value="1"/>
</dbReference>
<dbReference type="GO" id="GO:0000423">
    <property type="term" value="P:mitophagy"/>
    <property type="evidence" value="ECO:0007669"/>
    <property type="project" value="TreeGrafter"/>
</dbReference>
<dbReference type="GO" id="GO:0034271">
    <property type="term" value="C:phosphatidylinositol 3-kinase complex, class III, type I"/>
    <property type="evidence" value="ECO:0007669"/>
    <property type="project" value="TreeGrafter"/>
</dbReference>
<organism evidence="6 7">
    <name type="scientific">Acer yangbiense</name>
    <dbReference type="NCBI Taxonomy" id="1000413"/>
    <lineage>
        <taxon>Eukaryota</taxon>
        <taxon>Viridiplantae</taxon>
        <taxon>Streptophyta</taxon>
        <taxon>Embryophyta</taxon>
        <taxon>Tracheophyta</taxon>
        <taxon>Spermatophyta</taxon>
        <taxon>Magnoliopsida</taxon>
        <taxon>eudicotyledons</taxon>
        <taxon>Gunneridae</taxon>
        <taxon>Pentapetalae</taxon>
        <taxon>rosids</taxon>
        <taxon>malvids</taxon>
        <taxon>Sapindales</taxon>
        <taxon>Sapindaceae</taxon>
        <taxon>Hippocastanoideae</taxon>
        <taxon>Acereae</taxon>
        <taxon>Acer</taxon>
    </lineage>
</organism>
<dbReference type="InterPro" id="IPR041691">
    <property type="entry name" value="Atg6/beclin_CC"/>
</dbReference>
<dbReference type="GO" id="GO:0000407">
    <property type="term" value="C:phagophore assembly site"/>
    <property type="evidence" value="ECO:0007669"/>
    <property type="project" value="TreeGrafter"/>
</dbReference>
<accession>A0A5C7I0H1</accession>
<keyword evidence="2" id="KW-0175">Coiled coil</keyword>
<name>A0A5C7I0H1_9ROSI</name>
<dbReference type="OrthoDB" id="20368at2759"/>
<comment type="caution">
    <text evidence="6">The sequence shown here is derived from an EMBL/GenBank/DDBJ whole genome shotgun (WGS) entry which is preliminary data.</text>
</comment>
<feature type="domain" description="Atg6 BARA" evidence="4">
    <location>
        <begin position="347"/>
        <end position="458"/>
    </location>
</feature>
<protein>
    <recommendedName>
        <fullName evidence="8">Beclin-1-like protein</fullName>
    </recommendedName>
</protein>
<dbReference type="GO" id="GO:0006995">
    <property type="term" value="P:cellular response to nitrogen starvation"/>
    <property type="evidence" value="ECO:0007669"/>
    <property type="project" value="TreeGrafter"/>
</dbReference>
<proteinExistence type="inferred from homology"/>
<dbReference type="GO" id="GO:0000045">
    <property type="term" value="P:autophagosome assembly"/>
    <property type="evidence" value="ECO:0007669"/>
    <property type="project" value="TreeGrafter"/>
</dbReference>
<feature type="domain" description="Atg6/beclin coiled-coil" evidence="5">
    <location>
        <begin position="168"/>
        <end position="288"/>
    </location>
</feature>
<evidence type="ECO:0000313" key="6">
    <source>
        <dbReference type="EMBL" id="TXG63023.1"/>
    </source>
</evidence>
<feature type="region of interest" description="Disordered" evidence="3">
    <location>
        <begin position="121"/>
        <end position="142"/>
    </location>
</feature>
<evidence type="ECO:0000313" key="7">
    <source>
        <dbReference type="Proteomes" id="UP000323000"/>
    </source>
</evidence>
<sequence length="499" mass="57040">MKKEDVPDKGRTFSVDPNLPRWVCQNCRHNLCIVGVDSYADKYLNDSTRSTMQGSSIHVANSVLGSTRMDNSFVVLPKQRPQLQGVPPRPHGTAVQPGVGQSGKAMDESFVVVYKSESASDGGGAQLPSLEGGTNGPLQPNNSGFHSTITVLKRAFEFATTQTQVEQPLCLECMRVLSDKLDKEVEDVTRDIGAYEACLQRLEGESRDVLSEADFLKEKLKIEEEERKLEAAIEETEKQNAEVHAELKELELKSKRFKELEERYWQEFNNFQFQLIAHQVEWDEINAAWGQACLLLHTMCQYFRPKFHTQLKQLGISDTEYAYSLISRLCFEWLFVTKGQVYRLRYRIKILPMGSYPRIMDSNNNTYELFGPVNLFWSTRYDKAMTLFLTCLKDFAEFANSKDQENNIPPEKRFKLPYKIENDKVENYSITQSFNKQENWTKALKYTLCNLKWALYWFVGNTNFQALSAVTPAEVPAVGPLYAKRGADSKSVARNSLKP</sequence>
<dbReference type="PANTHER" id="PTHR12768">
    <property type="entry name" value="BECLIN 1"/>
    <property type="match status" value="1"/>
</dbReference>
<comment type="similarity">
    <text evidence="1">Belongs to the beclin family.</text>
</comment>
<dbReference type="Pfam" id="PF04111">
    <property type="entry name" value="APG6"/>
    <property type="match status" value="1"/>
</dbReference>
<dbReference type="AlphaFoldDB" id="A0A5C7I0H1"/>
<feature type="coiled-coil region" evidence="2">
    <location>
        <begin position="199"/>
        <end position="263"/>
    </location>
</feature>
<dbReference type="PANTHER" id="PTHR12768:SF4">
    <property type="entry name" value="BECLIN-1"/>
    <property type="match status" value="1"/>
</dbReference>
<dbReference type="InterPro" id="IPR007243">
    <property type="entry name" value="Atg6/Beclin"/>
</dbReference>
<evidence type="ECO:0000256" key="1">
    <source>
        <dbReference type="ARBA" id="ARBA00005965"/>
    </source>
</evidence>
<dbReference type="GO" id="GO:0043548">
    <property type="term" value="F:phosphatidylinositol 3-kinase binding"/>
    <property type="evidence" value="ECO:0007669"/>
    <property type="project" value="TreeGrafter"/>
</dbReference>
<dbReference type="Proteomes" id="UP000323000">
    <property type="component" value="Chromosome 4"/>
</dbReference>
<evidence type="ECO:0008006" key="8">
    <source>
        <dbReference type="Google" id="ProtNLM"/>
    </source>
</evidence>
<feature type="region of interest" description="Disordered" evidence="3">
    <location>
        <begin position="81"/>
        <end position="102"/>
    </location>
</feature>
<evidence type="ECO:0000259" key="5">
    <source>
        <dbReference type="Pfam" id="PF17675"/>
    </source>
</evidence>
<keyword evidence="7" id="KW-1185">Reference proteome</keyword>
<dbReference type="EMBL" id="VAHF01000004">
    <property type="protein sequence ID" value="TXG63023.1"/>
    <property type="molecule type" value="Genomic_DNA"/>
</dbReference>
<reference evidence="7" key="1">
    <citation type="journal article" date="2019" name="Gigascience">
        <title>De novo genome assembly of the endangered Acer yangbiense, a plant species with extremely small populations endemic to Yunnan Province, China.</title>
        <authorList>
            <person name="Yang J."/>
            <person name="Wariss H.M."/>
            <person name="Tao L."/>
            <person name="Zhang R."/>
            <person name="Yun Q."/>
            <person name="Hollingsworth P."/>
            <person name="Dao Z."/>
            <person name="Luo G."/>
            <person name="Guo H."/>
            <person name="Ma Y."/>
            <person name="Sun W."/>
        </authorList>
    </citation>
    <scope>NUCLEOTIDE SEQUENCE [LARGE SCALE GENOMIC DNA]</scope>
    <source>
        <strain evidence="7">cv. Malutang</strain>
    </source>
</reference>
<dbReference type="GO" id="GO:0030674">
    <property type="term" value="F:protein-macromolecule adaptor activity"/>
    <property type="evidence" value="ECO:0007669"/>
    <property type="project" value="TreeGrafter"/>
</dbReference>
<dbReference type="InterPro" id="IPR040455">
    <property type="entry name" value="Atg6_BARA"/>
</dbReference>
<evidence type="ECO:0000256" key="3">
    <source>
        <dbReference type="SAM" id="MobiDB-lite"/>
    </source>
</evidence>
<gene>
    <name evidence="6" type="ORF">EZV62_010017</name>
</gene>
<dbReference type="InterPro" id="IPR038274">
    <property type="entry name" value="Atg6/Beclin_C_sf"/>
</dbReference>
<evidence type="ECO:0000259" key="4">
    <source>
        <dbReference type="Pfam" id="PF04111"/>
    </source>
</evidence>
<dbReference type="GO" id="GO:0045324">
    <property type="term" value="P:late endosome to vacuole transport"/>
    <property type="evidence" value="ECO:0007669"/>
    <property type="project" value="TreeGrafter"/>
</dbReference>
<dbReference type="GO" id="GO:0034272">
    <property type="term" value="C:phosphatidylinositol 3-kinase complex, class III, type II"/>
    <property type="evidence" value="ECO:0007669"/>
    <property type="project" value="TreeGrafter"/>
</dbReference>